<evidence type="ECO:0000256" key="3">
    <source>
        <dbReference type="SAM" id="MobiDB-lite"/>
    </source>
</evidence>
<dbReference type="Proteomes" id="UP001595850">
    <property type="component" value="Unassembled WGS sequence"/>
</dbReference>
<organism evidence="5 6">
    <name type="scientific">Planomonospora corallina</name>
    <dbReference type="NCBI Taxonomy" id="1806052"/>
    <lineage>
        <taxon>Bacteria</taxon>
        <taxon>Bacillati</taxon>
        <taxon>Actinomycetota</taxon>
        <taxon>Actinomycetes</taxon>
        <taxon>Streptosporangiales</taxon>
        <taxon>Streptosporangiaceae</taxon>
        <taxon>Planomonospora</taxon>
    </lineage>
</organism>
<evidence type="ECO:0000256" key="1">
    <source>
        <dbReference type="ARBA" id="ARBA00022450"/>
    </source>
</evidence>
<evidence type="ECO:0000313" key="6">
    <source>
        <dbReference type="Proteomes" id="UP001595850"/>
    </source>
</evidence>
<proteinExistence type="predicted"/>
<protein>
    <submittedName>
        <fullName evidence="5">Phosphopantetheine-binding protein</fullName>
    </submittedName>
</protein>
<dbReference type="InterPro" id="IPR006162">
    <property type="entry name" value="Ppantetheine_attach_site"/>
</dbReference>
<evidence type="ECO:0000313" key="5">
    <source>
        <dbReference type="EMBL" id="MFC4059390.1"/>
    </source>
</evidence>
<dbReference type="EMBL" id="JBHSBM010000017">
    <property type="protein sequence ID" value="MFC4059390.1"/>
    <property type="molecule type" value="Genomic_DNA"/>
</dbReference>
<dbReference type="InterPro" id="IPR020806">
    <property type="entry name" value="PKS_PP-bd"/>
</dbReference>
<dbReference type="PANTHER" id="PTHR44845">
    <property type="entry name" value="CARRIER DOMAIN-CONTAINING PROTEIN"/>
    <property type="match status" value="1"/>
</dbReference>
<dbReference type="PROSITE" id="PS00012">
    <property type="entry name" value="PHOSPHOPANTETHEINE"/>
    <property type="match status" value="1"/>
</dbReference>
<feature type="compositionally biased region" description="Basic and acidic residues" evidence="3">
    <location>
        <begin position="74"/>
        <end position="92"/>
    </location>
</feature>
<keyword evidence="2" id="KW-0597">Phosphoprotein</keyword>
<reference evidence="6" key="1">
    <citation type="journal article" date="2019" name="Int. J. Syst. Evol. Microbiol.">
        <title>The Global Catalogue of Microorganisms (GCM) 10K type strain sequencing project: providing services to taxonomists for standard genome sequencing and annotation.</title>
        <authorList>
            <consortium name="The Broad Institute Genomics Platform"/>
            <consortium name="The Broad Institute Genome Sequencing Center for Infectious Disease"/>
            <person name="Wu L."/>
            <person name="Ma J."/>
        </authorList>
    </citation>
    <scope>NUCLEOTIDE SEQUENCE [LARGE SCALE GENOMIC DNA]</scope>
    <source>
        <strain evidence="6">TBRC 4489</strain>
    </source>
</reference>
<dbReference type="PROSITE" id="PS50075">
    <property type="entry name" value="CARRIER"/>
    <property type="match status" value="1"/>
</dbReference>
<feature type="domain" description="Carrier" evidence="4">
    <location>
        <begin position="2"/>
        <end position="77"/>
    </location>
</feature>
<dbReference type="SUPFAM" id="SSF47336">
    <property type="entry name" value="ACP-like"/>
    <property type="match status" value="1"/>
</dbReference>
<dbReference type="InterPro" id="IPR009081">
    <property type="entry name" value="PP-bd_ACP"/>
</dbReference>
<gene>
    <name evidence="5" type="ORF">ACFOWE_13875</name>
</gene>
<comment type="caution">
    <text evidence="5">The sequence shown here is derived from an EMBL/GenBank/DDBJ whole genome shotgun (WGS) entry which is preliminary data.</text>
</comment>
<dbReference type="Pfam" id="PF00550">
    <property type="entry name" value="PP-binding"/>
    <property type="match status" value="1"/>
</dbReference>
<feature type="region of interest" description="Disordered" evidence="3">
    <location>
        <begin position="72"/>
        <end position="92"/>
    </location>
</feature>
<dbReference type="Gene3D" id="1.10.1200.10">
    <property type="entry name" value="ACP-like"/>
    <property type="match status" value="1"/>
</dbReference>
<dbReference type="RefSeq" id="WP_377287705.1">
    <property type="nucleotide sequence ID" value="NZ_JBHSBM010000017.1"/>
</dbReference>
<evidence type="ECO:0000256" key="2">
    <source>
        <dbReference type="ARBA" id="ARBA00022553"/>
    </source>
</evidence>
<accession>A0ABV8I644</accession>
<dbReference type="SMART" id="SM00823">
    <property type="entry name" value="PKS_PP"/>
    <property type="match status" value="1"/>
</dbReference>
<name>A0ABV8I644_9ACTN</name>
<keyword evidence="6" id="KW-1185">Reference proteome</keyword>
<dbReference type="PANTHER" id="PTHR44845:SF7">
    <property type="entry name" value="PLIPASTATIN SYNTHASE SUBUNIT D"/>
    <property type="match status" value="1"/>
</dbReference>
<dbReference type="InterPro" id="IPR036736">
    <property type="entry name" value="ACP-like_sf"/>
</dbReference>
<sequence>MGSVTTLTDQVREIWEEVLGVSPIDDHDDVFDLGGHSLTITQIIVRMRKRLGVEVELDDFFDNPTVAGIVKLLGGDRGDDRDGDRGDDRDGD</sequence>
<keyword evidence="1" id="KW-0596">Phosphopantetheine</keyword>
<evidence type="ECO:0000259" key="4">
    <source>
        <dbReference type="PROSITE" id="PS50075"/>
    </source>
</evidence>